<dbReference type="EMBL" id="PJOS01000170">
    <property type="protein sequence ID" value="PKT67488.1"/>
    <property type="molecule type" value="Genomic_DNA"/>
</dbReference>
<evidence type="ECO:0000313" key="2">
    <source>
        <dbReference type="EMBL" id="PKT67488.1"/>
    </source>
</evidence>
<accession>A0A2I0SC30</accession>
<dbReference type="AlphaFoldDB" id="A0A2I0SC30"/>
<dbReference type="Proteomes" id="UP000236178">
    <property type="component" value="Unassembled WGS sequence"/>
</dbReference>
<keyword evidence="1" id="KW-1133">Transmembrane helix</keyword>
<reference evidence="2 3" key="1">
    <citation type="submission" date="2017-12" db="EMBL/GenBank/DDBJ databases">
        <title>Streptomyces populusis sp. nov., a novel endophytic actinobacterium isolated from stems of Populus adenopoda Maxim.</title>
        <authorList>
            <person name="Wang Z."/>
        </authorList>
    </citation>
    <scope>NUCLEOTIDE SEQUENCE [LARGE SCALE GENOMIC DNA]</scope>
    <source>
        <strain evidence="2 3">A249</strain>
    </source>
</reference>
<evidence type="ECO:0000256" key="1">
    <source>
        <dbReference type="SAM" id="Phobius"/>
    </source>
</evidence>
<gene>
    <name evidence="2" type="ORF">CW362_40190</name>
</gene>
<dbReference type="OrthoDB" id="4324440at2"/>
<keyword evidence="1" id="KW-0812">Transmembrane</keyword>
<name>A0A2I0SC30_9ACTN</name>
<feature type="transmembrane region" description="Helical" evidence="1">
    <location>
        <begin position="96"/>
        <end position="117"/>
    </location>
</feature>
<feature type="transmembrane region" description="Helical" evidence="1">
    <location>
        <begin position="63"/>
        <end position="84"/>
    </location>
</feature>
<organism evidence="2 3">
    <name type="scientific">Streptomyces populi</name>
    <dbReference type="NCBI Taxonomy" id="2058924"/>
    <lineage>
        <taxon>Bacteria</taxon>
        <taxon>Bacillati</taxon>
        <taxon>Actinomycetota</taxon>
        <taxon>Actinomycetes</taxon>
        <taxon>Kitasatosporales</taxon>
        <taxon>Streptomycetaceae</taxon>
        <taxon>Streptomyces</taxon>
    </lineage>
</organism>
<feature type="transmembrane region" description="Helical" evidence="1">
    <location>
        <begin position="34"/>
        <end position="57"/>
    </location>
</feature>
<sequence length="126" mass="13714">MSSSGIAPESRHGARGSTGLVPARADRIIRAVSWWWASTPLLLFAPAIAHAMGLPGVRREMGWVFVLMALFTAVLAPTTGFVVAQIRDRREARRRFLIMAAVSGGLILFFLLSGVLFSECPDGYHC</sequence>
<protein>
    <submittedName>
        <fullName evidence="2">Uncharacterized protein</fullName>
    </submittedName>
</protein>
<evidence type="ECO:0000313" key="3">
    <source>
        <dbReference type="Proteomes" id="UP000236178"/>
    </source>
</evidence>
<proteinExistence type="predicted"/>
<comment type="caution">
    <text evidence="2">The sequence shown here is derived from an EMBL/GenBank/DDBJ whole genome shotgun (WGS) entry which is preliminary data.</text>
</comment>
<keyword evidence="3" id="KW-1185">Reference proteome</keyword>
<keyword evidence="1" id="KW-0472">Membrane</keyword>